<keyword evidence="2" id="KW-1185">Reference proteome</keyword>
<organism evidence="1 2">
    <name type="scientific">Leptospira levettii</name>
    <dbReference type="NCBI Taxonomy" id="2023178"/>
    <lineage>
        <taxon>Bacteria</taxon>
        <taxon>Pseudomonadati</taxon>
        <taxon>Spirochaetota</taxon>
        <taxon>Spirochaetia</taxon>
        <taxon>Leptospirales</taxon>
        <taxon>Leptospiraceae</taxon>
        <taxon>Leptospira</taxon>
    </lineage>
</organism>
<accession>A0ABY2MTX1</accession>
<dbReference type="Proteomes" id="UP000297352">
    <property type="component" value="Unassembled WGS sequence"/>
</dbReference>
<dbReference type="RefSeq" id="WP_135688471.1">
    <property type="nucleotide sequence ID" value="NZ_RQGI01000004.1"/>
</dbReference>
<evidence type="ECO:0008006" key="3">
    <source>
        <dbReference type="Google" id="ProtNLM"/>
    </source>
</evidence>
<evidence type="ECO:0000313" key="1">
    <source>
        <dbReference type="EMBL" id="TGL75420.1"/>
    </source>
</evidence>
<comment type="caution">
    <text evidence="1">The sequence shown here is derived from an EMBL/GenBank/DDBJ whole genome shotgun (WGS) entry which is preliminary data.</text>
</comment>
<gene>
    <name evidence="1" type="ORF">EHQ60_00415</name>
</gene>
<dbReference type="EMBL" id="RQGI01000004">
    <property type="protein sequence ID" value="TGL75420.1"/>
    <property type="molecule type" value="Genomic_DNA"/>
</dbReference>
<reference evidence="2" key="1">
    <citation type="journal article" date="2019" name="PLoS Negl. Trop. Dis.">
        <title>Revisiting the worldwide diversity of Leptospira species in the environment.</title>
        <authorList>
            <person name="Vincent A.T."/>
            <person name="Schiettekatte O."/>
            <person name="Bourhy P."/>
            <person name="Veyrier F.J."/>
            <person name="Picardeau M."/>
        </authorList>
    </citation>
    <scope>NUCLEOTIDE SEQUENCE [LARGE SCALE GENOMIC DNA]</scope>
    <source>
        <strain evidence="2">201702449</strain>
    </source>
</reference>
<protein>
    <recommendedName>
        <fullName evidence="3">Tetratricopeptide repeat protein</fullName>
    </recommendedName>
</protein>
<evidence type="ECO:0000313" key="2">
    <source>
        <dbReference type="Proteomes" id="UP000297352"/>
    </source>
</evidence>
<sequence length="197" mass="22994">MKYTADDILALAVLEFNLGNYSESLKLMRSLSLESLHYLKILTVAKLTLVHSSIFIDESENSIVSEYFNSKLNKSNEPLDYIVYLHSLFGIRNKYSLKSELIFNIYYNSKNEIYWHCGPFKNKEEIILFQESNKARKLHVFLENNIQTKIVNGEFDRGHRNFLSNYLDKEEIDDLIEEFSPHDINGSKDYSNFVAIG</sequence>
<name>A0ABY2MTX1_9LEPT</name>
<proteinExistence type="predicted"/>